<protein>
    <submittedName>
        <fullName evidence="3">Cytochrome c</fullName>
    </submittedName>
</protein>
<organism evidence="3 4">
    <name type="scientific">Chlorella sorokiniana</name>
    <name type="common">Freshwater green alga</name>
    <dbReference type="NCBI Taxonomy" id="3076"/>
    <lineage>
        <taxon>Eukaryota</taxon>
        <taxon>Viridiplantae</taxon>
        <taxon>Chlorophyta</taxon>
        <taxon>core chlorophytes</taxon>
        <taxon>Trebouxiophyceae</taxon>
        <taxon>Chlorellales</taxon>
        <taxon>Chlorellaceae</taxon>
        <taxon>Chlorella clade</taxon>
        <taxon>Chlorella</taxon>
    </lineage>
</organism>
<dbReference type="EMBL" id="LHPG02000014">
    <property type="protein sequence ID" value="PRW39227.1"/>
    <property type="molecule type" value="Genomic_DNA"/>
</dbReference>
<dbReference type="Proteomes" id="UP000239899">
    <property type="component" value="Unassembled WGS sequence"/>
</dbReference>
<dbReference type="AlphaFoldDB" id="A0A2P6TJ14"/>
<keyword evidence="4" id="KW-1185">Reference proteome</keyword>
<sequence length="216" mass="24159">MAKTPAKSKKSVAAKQPAADAAPQTKEEKLQQSMEEMVSFTREMAVLLLLFTGLRALWHVGIPTLFGAQPFVPLSWELAAVQSLNFLLYWAGGGLGSKRKERLWMLYIYNLVAMFVVGKCVLDAYIYHFQPTLWRHFSPNRPWGVPALLRARLPEQVLSGLEGRTVAALAQSLERGAEIICLFSAFKGVRAGKTLMQARRALKRQEAKKAADKKEE</sequence>
<evidence type="ECO:0000313" key="3">
    <source>
        <dbReference type="EMBL" id="PRW39227.1"/>
    </source>
</evidence>
<reference evidence="3 4" key="1">
    <citation type="journal article" date="2018" name="Plant J.">
        <title>Genome sequences of Chlorella sorokiniana UTEX 1602 and Micractinium conductrix SAG 241.80: implications to maltose excretion by a green alga.</title>
        <authorList>
            <person name="Arriola M.B."/>
            <person name="Velmurugan N."/>
            <person name="Zhang Y."/>
            <person name="Plunkett M.H."/>
            <person name="Hondzo H."/>
            <person name="Barney B.M."/>
        </authorList>
    </citation>
    <scope>NUCLEOTIDE SEQUENCE [LARGE SCALE GENOMIC DNA]</scope>
    <source>
        <strain evidence="4">UTEX 1602</strain>
    </source>
</reference>
<feature type="transmembrane region" description="Helical" evidence="2">
    <location>
        <begin position="44"/>
        <end position="62"/>
    </location>
</feature>
<feature type="transmembrane region" description="Helical" evidence="2">
    <location>
        <begin position="104"/>
        <end position="127"/>
    </location>
</feature>
<accession>A0A2P6TJ14</accession>
<dbReference type="OrthoDB" id="10314815at2759"/>
<name>A0A2P6TJ14_CHLSO</name>
<evidence type="ECO:0000256" key="1">
    <source>
        <dbReference type="SAM" id="MobiDB-lite"/>
    </source>
</evidence>
<evidence type="ECO:0000256" key="2">
    <source>
        <dbReference type="SAM" id="Phobius"/>
    </source>
</evidence>
<feature type="compositionally biased region" description="Basic residues" evidence="1">
    <location>
        <begin position="1"/>
        <end position="12"/>
    </location>
</feature>
<feature type="transmembrane region" description="Helical" evidence="2">
    <location>
        <begin position="74"/>
        <end position="92"/>
    </location>
</feature>
<feature type="compositionally biased region" description="Low complexity" evidence="1">
    <location>
        <begin position="13"/>
        <end position="24"/>
    </location>
</feature>
<keyword evidence="2" id="KW-0472">Membrane</keyword>
<proteinExistence type="predicted"/>
<comment type="caution">
    <text evidence="3">The sequence shown here is derived from an EMBL/GenBank/DDBJ whole genome shotgun (WGS) entry which is preliminary data.</text>
</comment>
<evidence type="ECO:0000313" key="4">
    <source>
        <dbReference type="Proteomes" id="UP000239899"/>
    </source>
</evidence>
<keyword evidence="2" id="KW-0812">Transmembrane</keyword>
<keyword evidence="2" id="KW-1133">Transmembrane helix</keyword>
<gene>
    <name evidence="3" type="ORF">C2E21_7127</name>
</gene>
<feature type="region of interest" description="Disordered" evidence="1">
    <location>
        <begin position="1"/>
        <end position="26"/>
    </location>
</feature>